<organism evidence="1 2">
    <name type="scientific">Pseudomonas kilonensis</name>
    <dbReference type="NCBI Taxonomy" id="132476"/>
    <lineage>
        <taxon>Bacteria</taxon>
        <taxon>Pseudomonadati</taxon>
        <taxon>Pseudomonadota</taxon>
        <taxon>Gammaproteobacteria</taxon>
        <taxon>Pseudomonadales</taxon>
        <taxon>Pseudomonadaceae</taxon>
        <taxon>Pseudomonas</taxon>
    </lineage>
</organism>
<evidence type="ECO:0000313" key="1">
    <source>
        <dbReference type="EMBL" id="KKA09566.1"/>
    </source>
</evidence>
<dbReference type="SMART" id="SM01236">
    <property type="entry name" value="Haem_oxygenase_2"/>
    <property type="match status" value="1"/>
</dbReference>
<dbReference type="SUPFAM" id="SSF48613">
    <property type="entry name" value="Heme oxygenase-like"/>
    <property type="match status" value="1"/>
</dbReference>
<dbReference type="PATRIC" id="fig|132476.4.peg.2310"/>
<comment type="caution">
    <text evidence="1">The sequence shown here is derived from an EMBL/GenBank/DDBJ whole genome shotgun (WGS) entry which is preliminary data.</text>
</comment>
<reference evidence="1 2" key="1">
    <citation type="submission" date="2015-03" db="EMBL/GenBank/DDBJ databases">
        <title>Pseudomonas fluorescens 1855-344 Genome sequencing and assembly.</title>
        <authorList>
            <person name="Eng W.W.H."/>
            <person name="Gan H.M."/>
            <person name="Savka M.A."/>
        </authorList>
    </citation>
    <scope>NUCLEOTIDE SEQUENCE [LARGE SCALE GENOMIC DNA]</scope>
    <source>
        <strain evidence="1 2">1855-344</strain>
    </source>
</reference>
<dbReference type="InterPro" id="IPR016084">
    <property type="entry name" value="Haem_Oase-like_multi-hlx"/>
</dbReference>
<dbReference type="Proteomes" id="UP000033662">
    <property type="component" value="Unassembled WGS sequence"/>
</dbReference>
<sequence length="416" mass="46709">MKYLDGSIRLDYQLPNGQLVELDLATEELLGVRMNKNVKRLIGCYEQDMLFLNKEIDGDIQQHLDERYGRDKSKKALDELRTLEAVVFAPVSAQLDKVDFSVSAEQLKTFFGIHLDEEFARLKNGDFDPTLSYILNDPNSQGLMRSLLTQFSIEFLIEGAPMGLYATGAFGTLQSHLLRIYQDEMGNGVPEDKHSHLYEKTMLDLGLSDTPDAYQDHFLTSNMLVSAYTYQICHDKSKFLRYLGAFFRNEACFIVWQKQLGESVREIYRGRVDCHYFDVHTSVDQAHGRWVLDNLIGHALDRFGDAAAPHILRGFVELMIYQDIFGLELDHQILNGTVAEPAAASNSSLSLSNRVAPGATEHLFSAQELIIDLQGDSKIYLTDPLAASLSAESGLIRLPPFTAAHLKAGSDGARYN</sequence>
<proteinExistence type="predicted"/>
<dbReference type="OrthoDB" id="6635957at2"/>
<gene>
    <name evidence="1" type="ORF">VP02_03340</name>
</gene>
<evidence type="ECO:0000313" key="2">
    <source>
        <dbReference type="Proteomes" id="UP000033662"/>
    </source>
</evidence>
<protein>
    <recommendedName>
        <fullName evidence="3">Iron-containing redox enzyme family protein</fullName>
    </recommendedName>
</protein>
<evidence type="ECO:0008006" key="3">
    <source>
        <dbReference type="Google" id="ProtNLM"/>
    </source>
</evidence>
<dbReference type="EMBL" id="JZXC01000002">
    <property type="protein sequence ID" value="KKA09566.1"/>
    <property type="molecule type" value="Genomic_DNA"/>
</dbReference>
<accession>A0A0F4XUP8</accession>
<dbReference type="Pfam" id="PF14518">
    <property type="entry name" value="Haem_oxygenas_2"/>
    <property type="match status" value="1"/>
</dbReference>
<dbReference type="Gene3D" id="1.20.910.10">
    <property type="entry name" value="Heme oxygenase-like"/>
    <property type="match status" value="1"/>
</dbReference>
<dbReference type="AlphaFoldDB" id="A0A0F4XUP8"/>
<name>A0A0F4XUP8_9PSED</name>